<reference evidence="5 6" key="1">
    <citation type="journal article" date="2016" name="Mol. Biol. Evol.">
        <title>Comparative Genomics of Early-Diverging Mushroom-Forming Fungi Provides Insights into the Origins of Lignocellulose Decay Capabilities.</title>
        <authorList>
            <person name="Nagy L.G."/>
            <person name="Riley R."/>
            <person name="Tritt A."/>
            <person name="Adam C."/>
            <person name="Daum C."/>
            <person name="Floudas D."/>
            <person name="Sun H."/>
            <person name="Yadav J.S."/>
            <person name="Pangilinan J."/>
            <person name="Larsson K.H."/>
            <person name="Matsuura K."/>
            <person name="Barry K."/>
            <person name="Labutti K."/>
            <person name="Kuo R."/>
            <person name="Ohm R.A."/>
            <person name="Bhattacharya S.S."/>
            <person name="Shirouzu T."/>
            <person name="Yoshinaga Y."/>
            <person name="Martin F.M."/>
            <person name="Grigoriev I.V."/>
            <person name="Hibbett D.S."/>
        </authorList>
    </citation>
    <scope>NUCLEOTIDE SEQUENCE [LARGE SCALE GENOMIC DNA]</scope>
    <source>
        <strain evidence="5 6">HHB12733</strain>
    </source>
</reference>
<protein>
    <submittedName>
        <fullName evidence="5">Acid protease</fullName>
    </submittedName>
</protein>
<dbReference type="GO" id="GO:0006508">
    <property type="term" value="P:proteolysis"/>
    <property type="evidence" value="ECO:0007669"/>
    <property type="project" value="UniProtKB-KW"/>
</dbReference>
<dbReference type="InterPro" id="IPR001461">
    <property type="entry name" value="Aspartic_peptidase_A1"/>
</dbReference>
<dbReference type="AlphaFoldDB" id="A0A165DBH5"/>
<dbReference type="OrthoDB" id="15189at2759"/>
<organism evidence="5 6">
    <name type="scientific">Calocera cornea HHB12733</name>
    <dbReference type="NCBI Taxonomy" id="1353952"/>
    <lineage>
        <taxon>Eukaryota</taxon>
        <taxon>Fungi</taxon>
        <taxon>Dikarya</taxon>
        <taxon>Basidiomycota</taxon>
        <taxon>Agaricomycotina</taxon>
        <taxon>Dacrymycetes</taxon>
        <taxon>Dacrymycetales</taxon>
        <taxon>Dacrymycetaceae</taxon>
        <taxon>Calocera</taxon>
    </lineage>
</organism>
<feature type="chain" id="PRO_5007856471" evidence="3">
    <location>
        <begin position="26"/>
        <end position="496"/>
    </location>
</feature>
<accession>A0A165DBH5</accession>
<evidence type="ECO:0000313" key="5">
    <source>
        <dbReference type="EMBL" id="KZT52462.1"/>
    </source>
</evidence>
<dbReference type="SUPFAM" id="SSF50630">
    <property type="entry name" value="Acid proteases"/>
    <property type="match status" value="1"/>
</dbReference>
<dbReference type="InterPro" id="IPR021109">
    <property type="entry name" value="Peptidase_aspartic_dom_sf"/>
</dbReference>
<dbReference type="PROSITE" id="PS51767">
    <property type="entry name" value="PEPTIDASE_A1"/>
    <property type="match status" value="1"/>
</dbReference>
<feature type="signal peptide" evidence="3">
    <location>
        <begin position="1"/>
        <end position="25"/>
    </location>
</feature>
<dbReference type="PANTHER" id="PTHR47966">
    <property type="entry name" value="BETA-SITE APP-CLEAVING ENZYME, ISOFORM A-RELATED"/>
    <property type="match status" value="1"/>
</dbReference>
<keyword evidence="5" id="KW-0378">Hydrolase</keyword>
<dbReference type="Proteomes" id="UP000076842">
    <property type="component" value="Unassembled WGS sequence"/>
</dbReference>
<dbReference type="InParanoid" id="A0A165DBH5"/>
<keyword evidence="3" id="KW-0732">Signal</keyword>
<dbReference type="Pfam" id="PF00026">
    <property type="entry name" value="Asp"/>
    <property type="match status" value="1"/>
</dbReference>
<keyword evidence="2" id="KW-1133">Transmembrane helix</keyword>
<evidence type="ECO:0000313" key="6">
    <source>
        <dbReference type="Proteomes" id="UP000076842"/>
    </source>
</evidence>
<keyword evidence="2" id="KW-0472">Membrane</keyword>
<dbReference type="PANTHER" id="PTHR47966:SF51">
    <property type="entry name" value="BETA-SITE APP-CLEAVING ENZYME, ISOFORM A-RELATED"/>
    <property type="match status" value="1"/>
</dbReference>
<dbReference type="GO" id="GO:0004190">
    <property type="term" value="F:aspartic-type endopeptidase activity"/>
    <property type="evidence" value="ECO:0007669"/>
    <property type="project" value="InterPro"/>
</dbReference>
<evidence type="ECO:0000259" key="4">
    <source>
        <dbReference type="PROSITE" id="PS51767"/>
    </source>
</evidence>
<proteinExistence type="inferred from homology"/>
<comment type="similarity">
    <text evidence="1">Belongs to the peptidase A1 family.</text>
</comment>
<gene>
    <name evidence="5" type="ORF">CALCODRAFT_487105</name>
</gene>
<dbReference type="InterPro" id="IPR033121">
    <property type="entry name" value="PEPTIDASE_A1"/>
</dbReference>
<name>A0A165DBH5_9BASI</name>
<evidence type="ECO:0000256" key="3">
    <source>
        <dbReference type="SAM" id="SignalP"/>
    </source>
</evidence>
<dbReference type="Gene3D" id="2.40.70.10">
    <property type="entry name" value="Acid Proteases"/>
    <property type="match status" value="2"/>
</dbReference>
<evidence type="ECO:0000256" key="1">
    <source>
        <dbReference type="ARBA" id="ARBA00007447"/>
    </source>
</evidence>
<feature type="domain" description="Peptidase A1" evidence="4">
    <location>
        <begin position="67"/>
        <end position="413"/>
    </location>
</feature>
<keyword evidence="2" id="KW-0812">Transmembrane</keyword>
<evidence type="ECO:0000256" key="2">
    <source>
        <dbReference type="SAM" id="Phobius"/>
    </source>
</evidence>
<keyword evidence="6" id="KW-1185">Reference proteome</keyword>
<sequence length="496" mass="52597">MSSRYTFLALLAAGLLASFPSTVNGLQFPVSARMKQRGELGRFPKRQSAAQTNPMVITLQSLQNVEYTSAVIVEGQPFEVLLDTGSADLNIMGMIPTAKDTGIPVMVNFASGAEEGQMSFGTVTFAGYTVPQQVFNHVSVNAGASSGDGKDNGLLGLGVSSGSVLHQMFQQMNTNDTTGMLAGNLGDALLDRIFQQNTSTPNYMSFTLARDTDTADTNSVAIGNFTLSELIPGLENITSMPKLPVLTAPESESSLQHWTITLDAIMANGAPLTLPTSVVTGTPAGKMVAVLDSGFTFPQVPPMVAQAFYGSIPGAELSNSSGLTAWTFPCTAQVNASFMFGGMNYPIHPLDLSFDPTIVGMSLSNNTCIGAFQPIEAAATQALDGIGDMVLGMAFLRNTYTLMNYGDFVDSTADATEQPYVQLLSTTDPVTAATEFAAVRTAAPPYNGYASVVYQFLPAFVAIPMFFIAAMVALVVWVNLRRTNAGRDTKNMMQLP</sequence>
<feature type="transmembrane region" description="Helical" evidence="2">
    <location>
        <begin position="456"/>
        <end position="480"/>
    </location>
</feature>
<keyword evidence="5" id="KW-0645">Protease</keyword>
<dbReference type="CDD" id="cd05471">
    <property type="entry name" value="pepsin_like"/>
    <property type="match status" value="1"/>
</dbReference>
<dbReference type="InterPro" id="IPR034164">
    <property type="entry name" value="Pepsin-like_dom"/>
</dbReference>
<dbReference type="EMBL" id="KV424065">
    <property type="protein sequence ID" value="KZT52462.1"/>
    <property type="molecule type" value="Genomic_DNA"/>
</dbReference>